<name>A0AAP5ALQ5_9GAMM</name>
<organism evidence="1 2">
    <name type="scientific">Stenotrophomonas rhizophila</name>
    <dbReference type="NCBI Taxonomy" id="216778"/>
    <lineage>
        <taxon>Bacteria</taxon>
        <taxon>Pseudomonadati</taxon>
        <taxon>Pseudomonadota</taxon>
        <taxon>Gammaproteobacteria</taxon>
        <taxon>Lysobacterales</taxon>
        <taxon>Lysobacteraceae</taxon>
        <taxon>Stenotrophomonas</taxon>
    </lineage>
</organism>
<proteinExistence type="predicted"/>
<comment type="caution">
    <text evidence="1">The sequence shown here is derived from an EMBL/GenBank/DDBJ whole genome shotgun (WGS) entry which is preliminary data.</text>
</comment>
<gene>
    <name evidence="1" type="ORF">QE424_003645</name>
</gene>
<evidence type="ECO:0000313" key="1">
    <source>
        <dbReference type="EMBL" id="MDQ1110486.1"/>
    </source>
</evidence>
<accession>A0AAP5ALQ5</accession>
<dbReference type="Proteomes" id="UP001226084">
    <property type="component" value="Unassembled WGS sequence"/>
</dbReference>
<sequence>MLSPMLPPDFRWIKPAATAYDETVIAHGDTWVVHIYQPERGREWVAMLDAHREPEGRRHRRCTAFANGKTGAELWVQREQARLRLEVQQRLG</sequence>
<evidence type="ECO:0000313" key="2">
    <source>
        <dbReference type="Proteomes" id="UP001226084"/>
    </source>
</evidence>
<reference evidence="1" key="1">
    <citation type="submission" date="2023-07" db="EMBL/GenBank/DDBJ databases">
        <title>Functional and genomic diversity of the sorghum phyllosphere microbiome.</title>
        <authorList>
            <person name="Shade A."/>
        </authorList>
    </citation>
    <scope>NUCLEOTIDE SEQUENCE</scope>
    <source>
        <strain evidence="1">SORGH_AS_0457</strain>
    </source>
</reference>
<dbReference type="EMBL" id="JAUTAS010000001">
    <property type="protein sequence ID" value="MDQ1110486.1"/>
    <property type="molecule type" value="Genomic_DNA"/>
</dbReference>
<protein>
    <submittedName>
        <fullName evidence="1">Uncharacterized protein</fullName>
    </submittedName>
</protein>
<dbReference type="RefSeq" id="WP_095362400.1">
    <property type="nucleotide sequence ID" value="NZ_CP183298.1"/>
</dbReference>
<dbReference type="AlphaFoldDB" id="A0AAP5ALQ5"/>